<reference evidence="3" key="2">
    <citation type="journal article" date="2022" name="Microbiol. Resour. Announc.">
        <title>Metagenome Sequencing to Explore Phylogenomics of Terrestrial Cyanobacteria.</title>
        <authorList>
            <person name="Ward R.D."/>
            <person name="Stajich J.E."/>
            <person name="Johansen J.R."/>
            <person name="Huntemann M."/>
            <person name="Clum A."/>
            <person name="Foster B."/>
            <person name="Foster B."/>
            <person name="Roux S."/>
            <person name="Palaniappan K."/>
            <person name="Varghese N."/>
            <person name="Mukherjee S."/>
            <person name="Reddy T.B.K."/>
            <person name="Daum C."/>
            <person name="Copeland A."/>
            <person name="Chen I.A."/>
            <person name="Ivanova N.N."/>
            <person name="Kyrpides N.C."/>
            <person name="Shapiro N."/>
            <person name="Eloe-Fadrosh E.A."/>
            <person name="Pietrasiak N."/>
        </authorList>
    </citation>
    <scope>NUCLEOTIDE SEQUENCE</scope>
    <source>
        <strain evidence="3">GSE-TBD4-15B</strain>
    </source>
</reference>
<keyword evidence="2" id="KW-0732">Signal</keyword>
<gene>
    <name evidence="3" type="ORF">KME07_06315</name>
</gene>
<dbReference type="EMBL" id="JAHHHV010000029">
    <property type="protein sequence ID" value="MBW4465038.1"/>
    <property type="molecule type" value="Genomic_DNA"/>
</dbReference>
<sequence>MKLFLGGLLLIASALAIPAPQPAAAQENCEPSYPTLCIPVGSADLDCKDVDQTNFPVRQPDPHRFDGDKDGVGCEA</sequence>
<comment type="caution">
    <text evidence="3">The sequence shown here is derived from an EMBL/GenBank/DDBJ whole genome shotgun (WGS) entry which is preliminary data.</text>
</comment>
<feature type="chain" id="PRO_5038037382" evidence="2">
    <location>
        <begin position="26"/>
        <end position="76"/>
    </location>
</feature>
<evidence type="ECO:0000256" key="1">
    <source>
        <dbReference type="SAM" id="MobiDB-lite"/>
    </source>
</evidence>
<name>A0A951P8S4_9CYAN</name>
<dbReference type="AlphaFoldDB" id="A0A951P8S4"/>
<feature type="compositionally biased region" description="Basic and acidic residues" evidence="1">
    <location>
        <begin position="60"/>
        <end position="76"/>
    </location>
</feature>
<organism evidence="3 4">
    <name type="scientific">Pegethrix bostrychoides GSE-TBD4-15B</name>
    <dbReference type="NCBI Taxonomy" id="2839662"/>
    <lineage>
        <taxon>Bacteria</taxon>
        <taxon>Bacillati</taxon>
        <taxon>Cyanobacteriota</taxon>
        <taxon>Cyanophyceae</taxon>
        <taxon>Oculatellales</taxon>
        <taxon>Oculatellaceae</taxon>
        <taxon>Pegethrix</taxon>
    </lineage>
</organism>
<evidence type="ECO:0000313" key="4">
    <source>
        <dbReference type="Proteomes" id="UP000707356"/>
    </source>
</evidence>
<feature type="signal peptide" evidence="2">
    <location>
        <begin position="1"/>
        <end position="25"/>
    </location>
</feature>
<evidence type="ECO:0000256" key="2">
    <source>
        <dbReference type="SAM" id="SignalP"/>
    </source>
</evidence>
<accession>A0A951P8S4</accession>
<protein>
    <submittedName>
        <fullName evidence="3">Excalibur calcium-binding domain-containing protein</fullName>
    </submittedName>
</protein>
<proteinExistence type="predicted"/>
<dbReference type="Proteomes" id="UP000707356">
    <property type="component" value="Unassembled WGS sequence"/>
</dbReference>
<feature type="region of interest" description="Disordered" evidence="1">
    <location>
        <begin position="53"/>
        <end position="76"/>
    </location>
</feature>
<reference evidence="3" key="1">
    <citation type="submission" date="2021-05" db="EMBL/GenBank/DDBJ databases">
        <authorList>
            <person name="Pietrasiak N."/>
            <person name="Ward R."/>
            <person name="Stajich J.E."/>
            <person name="Kurbessoian T."/>
        </authorList>
    </citation>
    <scope>NUCLEOTIDE SEQUENCE</scope>
    <source>
        <strain evidence="3">GSE-TBD4-15B</strain>
    </source>
</reference>
<evidence type="ECO:0000313" key="3">
    <source>
        <dbReference type="EMBL" id="MBW4465038.1"/>
    </source>
</evidence>